<evidence type="ECO:0000256" key="1">
    <source>
        <dbReference type="SAM" id="SignalP"/>
    </source>
</evidence>
<organism evidence="2 3">
    <name type="scientific">Carnegiea gigantea</name>
    <dbReference type="NCBI Taxonomy" id="171969"/>
    <lineage>
        <taxon>Eukaryota</taxon>
        <taxon>Viridiplantae</taxon>
        <taxon>Streptophyta</taxon>
        <taxon>Embryophyta</taxon>
        <taxon>Tracheophyta</taxon>
        <taxon>Spermatophyta</taxon>
        <taxon>Magnoliopsida</taxon>
        <taxon>eudicotyledons</taxon>
        <taxon>Gunneridae</taxon>
        <taxon>Pentapetalae</taxon>
        <taxon>Caryophyllales</taxon>
        <taxon>Cactineae</taxon>
        <taxon>Cactaceae</taxon>
        <taxon>Cactoideae</taxon>
        <taxon>Echinocereeae</taxon>
        <taxon>Carnegiea</taxon>
    </lineage>
</organism>
<feature type="chain" id="PRO_5040356465" evidence="1">
    <location>
        <begin position="26"/>
        <end position="246"/>
    </location>
</feature>
<protein>
    <submittedName>
        <fullName evidence="2">Uncharacterized protein</fullName>
    </submittedName>
</protein>
<name>A0A9Q1JMH5_9CARY</name>
<dbReference type="Proteomes" id="UP001153076">
    <property type="component" value="Unassembled WGS sequence"/>
</dbReference>
<evidence type="ECO:0000313" key="2">
    <source>
        <dbReference type="EMBL" id="KAJ8426381.1"/>
    </source>
</evidence>
<comment type="caution">
    <text evidence="2">The sequence shown here is derived from an EMBL/GenBank/DDBJ whole genome shotgun (WGS) entry which is preliminary data.</text>
</comment>
<gene>
    <name evidence="2" type="ORF">Cgig2_000576</name>
</gene>
<evidence type="ECO:0000313" key="3">
    <source>
        <dbReference type="Proteomes" id="UP001153076"/>
    </source>
</evidence>
<proteinExistence type="predicted"/>
<dbReference type="AlphaFoldDB" id="A0A9Q1JMH5"/>
<keyword evidence="1" id="KW-0732">Signal</keyword>
<keyword evidence="3" id="KW-1185">Reference proteome</keyword>
<feature type="signal peptide" evidence="1">
    <location>
        <begin position="1"/>
        <end position="25"/>
    </location>
</feature>
<accession>A0A9Q1JMH5</accession>
<dbReference type="EMBL" id="JAKOGI010001300">
    <property type="protein sequence ID" value="KAJ8426381.1"/>
    <property type="molecule type" value="Genomic_DNA"/>
</dbReference>
<dbReference type="OrthoDB" id="424753at2759"/>
<reference evidence="2" key="1">
    <citation type="submission" date="2022-04" db="EMBL/GenBank/DDBJ databases">
        <title>Carnegiea gigantea Genome sequencing and assembly v2.</title>
        <authorList>
            <person name="Copetti D."/>
            <person name="Sanderson M.J."/>
            <person name="Burquez A."/>
            <person name="Wojciechowski M.F."/>
        </authorList>
    </citation>
    <scope>NUCLEOTIDE SEQUENCE</scope>
    <source>
        <strain evidence="2">SGP5-SGP5p</strain>
        <tissue evidence="2">Aerial part</tissue>
    </source>
</reference>
<sequence length="246" mass="27311">MRKYTLSSLFFSVLSWVRPLRWSSACSVADGEVSTGSLVAGDLCRAAEWRPVQRPELSVAAGEVLAGDLSPATFPVTVESPKFQFTASGRLWGSWARFVLFSFSGVGGRGFFLISDPCLLACLLMRGGYKRFVAIESKSFDLTIVGTAEDVLKISENGRGRRTSILLPEIVALWLLRAWGRFYKSNSSNWCNQVRQGSSIFLLESKRSRAGKFLELSVINEGKRTFVIFPAGWNERGWAKIFDALT</sequence>